<name>A0A6A6IQM1_9PLEO</name>
<feature type="region of interest" description="Disordered" evidence="1">
    <location>
        <begin position="67"/>
        <end position="98"/>
    </location>
</feature>
<dbReference type="EMBL" id="ML987192">
    <property type="protein sequence ID" value="KAF2252609.1"/>
    <property type="molecule type" value="Genomic_DNA"/>
</dbReference>
<gene>
    <name evidence="2" type="ORF">BU26DRAFT_503057</name>
</gene>
<keyword evidence="3" id="KW-1185">Reference proteome</keyword>
<proteinExistence type="predicted"/>
<dbReference type="RefSeq" id="XP_033687613.1">
    <property type="nucleotide sequence ID" value="XM_033826677.1"/>
</dbReference>
<accession>A0A6A6IQM1</accession>
<feature type="compositionally biased region" description="Low complexity" evidence="1">
    <location>
        <begin position="79"/>
        <end position="97"/>
    </location>
</feature>
<dbReference type="GeneID" id="54580007"/>
<feature type="region of interest" description="Disordered" evidence="1">
    <location>
        <begin position="550"/>
        <end position="649"/>
    </location>
</feature>
<organism evidence="2 3">
    <name type="scientific">Trematosphaeria pertusa</name>
    <dbReference type="NCBI Taxonomy" id="390896"/>
    <lineage>
        <taxon>Eukaryota</taxon>
        <taxon>Fungi</taxon>
        <taxon>Dikarya</taxon>
        <taxon>Ascomycota</taxon>
        <taxon>Pezizomycotina</taxon>
        <taxon>Dothideomycetes</taxon>
        <taxon>Pleosporomycetidae</taxon>
        <taxon>Pleosporales</taxon>
        <taxon>Massarineae</taxon>
        <taxon>Trematosphaeriaceae</taxon>
        <taxon>Trematosphaeria</taxon>
    </lineage>
</organism>
<dbReference type="AlphaFoldDB" id="A0A6A6IQM1"/>
<feature type="region of interest" description="Disordered" evidence="1">
    <location>
        <begin position="1"/>
        <end position="54"/>
    </location>
</feature>
<evidence type="ECO:0000256" key="1">
    <source>
        <dbReference type="SAM" id="MobiDB-lite"/>
    </source>
</evidence>
<feature type="compositionally biased region" description="Polar residues" evidence="1">
    <location>
        <begin position="560"/>
        <end position="581"/>
    </location>
</feature>
<protein>
    <submittedName>
        <fullName evidence="2">Uncharacterized protein</fullName>
    </submittedName>
</protein>
<evidence type="ECO:0000313" key="2">
    <source>
        <dbReference type="EMBL" id="KAF2252609.1"/>
    </source>
</evidence>
<evidence type="ECO:0000313" key="3">
    <source>
        <dbReference type="Proteomes" id="UP000800094"/>
    </source>
</evidence>
<dbReference type="Proteomes" id="UP000800094">
    <property type="component" value="Unassembled WGS sequence"/>
</dbReference>
<feature type="region of interest" description="Disordered" evidence="1">
    <location>
        <begin position="114"/>
        <end position="250"/>
    </location>
</feature>
<reference evidence="2" key="1">
    <citation type="journal article" date="2020" name="Stud. Mycol.">
        <title>101 Dothideomycetes genomes: a test case for predicting lifestyles and emergence of pathogens.</title>
        <authorList>
            <person name="Haridas S."/>
            <person name="Albert R."/>
            <person name="Binder M."/>
            <person name="Bloem J."/>
            <person name="Labutti K."/>
            <person name="Salamov A."/>
            <person name="Andreopoulos B."/>
            <person name="Baker S."/>
            <person name="Barry K."/>
            <person name="Bills G."/>
            <person name="Bluhm B."/>
            <person name="Cannon C."/>
            <person name="Castanera R."/>
            <person name="Culley D."/>
            <person name="Daum C."/>
            <person name="Ezra D."/>
            <person name="Gonzalez J."/>
            <person name="Henrissat B."/>
            <person name="Kuo A."/>
            <person name="Liang C."/>
            <person name="Lipzen A."/>
            <person name="Lutzoni F."/>
            <person name="Magnuson J."/>
            <person name="Mondo S."/>
            <person name="Nolan M."/>
            <person name="Ohm R."/>
            <person name="Pangilinan J."/>
            <person name="Park H.-J."/>
            <person name="Ramirez L."/>
            <person name="Alfaro M."/>
            <person name="Sun H."/>
            <person name="Tritt A."/>
            <person name="Yoshinaga Y."/>
            <person name="Zwiers L.-H."/>
            <person name="Turgeon B."/>
            <person name="Goodwin S."/>
            <person name="Spatafora J."/>
            <person name="Crous P."/>
            <person name="Grigoriev I."/>
        </authorList>
    </citation>
    <scope>NUCLEOTIDE SEQUENCE</scope>
    <source>
        <strain evidence="2">CBS 122368</strain>
    </source>
</reference>
<dbReference type="OrthoDB" id="3800554at2759"/>
<sequence>MYQLRVPPANHKMVSTSSPSRLRRVDNVVTRPRGRHPTRARHTPSLSPTPTPPKATVIRVLANLGPRTLGQRPAPSPPAAAAKTSTISKPAAAAPKRAAWEVPEPLPYGSRFRIRPVQSSARDAAKTVENKARQPKRSPTLPVRARQGPASVASQVSQLREQARARARNASRQAQIVPTKIEPKPRPKLRITRDAPAPAPPAVTPAPRRPRLRITRFPTPVKPSATEQPPPPRRALKSALKQPGTAKSSKSVRFATVAAVRRFEATVQDKSTLWFEPTIGHRMPVAWKQGTLHPPTIVNTHGSYAKMWKSVLFEDGTKLLPGFRSETIRSRLCQVQSFYREQAKCFRSIVDPSFVEVKQSIPGFYGRRVDDKTWRGFLLKHPGERGLPDEAYGTVHWTDDGIWLYRSEAFQSGTHPCPRDGRCWRFYKNKLCFCDGRWFRRTFEIWKGYTTPLKTDFSAPPDHLTGEVRVRNPTLYGAARGVTVHSTCSDPKSLVTDTSVPPVFQSLVKPSEAQTLASIQRRRECRAEIQAEVRAEVLRFIAFIGAPAACSRSDSHGQPLVSQRPESISPSRDRLQSNVRTTLEPLLHSSRAKSKVSRTAPAPPSLDRSILSKPLIRSQTKSLSNTSNESVTSRTSRTRSTAKQSLAPARHRLSLSAWLEKVEREGRV</sequence>
<feature type="compositionally biased region" description="Basic residues" evidence="1">
    <location>
        <begin position="32"/>
        <end position="42"/>
    </location>
</feature>
<feature type="compositionally biased region" description="Basic and acidic residues" evidence="1">
    <location>
        <begin position="123"/>
        <end position="132"/>
    </location>
</feature>
<feature type="compositionally biased region" description="Low complexity" evidence="1">
    <location>
        <begin position="624"/>
        <end position="641"/>
    </location>
</feature>